<dbReference type="Pfam" id="PF23313">
    <property type="entry name" value="4HB_KIF14"/>
    <property type="match status" value="1"/>
</dbReference>
<proteinExistence type="predicted"/>
<dbReference type="PROSITE" id="PS00411">
    <property type="entry name" value="KINESIN_MOTOR_1"/>
    <property type="match status" value="1"/>
</dbReference>
<keyword evidence="9 15" id="KW-0175">Coiled coil</keyword>
<dbReference type="eggNOG" id="KOG0245">
    <property type="taxonomic scope" value="Eukaryota"/>
</dbReference>
<keyword evidence="8" id="KW-0067">ATP-binding</keyword>
<organism evidence="18 19">
    <name type="scientific">Takifugu rubripes</name>
    <name type="common">Japanese pufferfish</name>
    <name type="synonym">Fugu rubripes</name>
    <dbReference type="NCBI Taxonomy" id="31033"/>
    <lineage>
        <taxon>Eukaryota</taxon>
        <taxon>Metazoa</taxon>
        <taxon>Chordata</taxon>
        <taxon>Craniata</taxon>
        <taxon>Vertebrata</taxon>
        <taxon>Euteleostomi</taxon>
        <taxon>Actinopterygii</taxon>
        <taxon>Neopterygii</taxon>
        <taxon>Teleostei</taxon>
        <taxon>Neoteleostei</taxon>
        <taxon>Acanthomorphata</taxon>
        <taxon>Eupercaria</taxon>
        <taxon>Tetraodontiformes</taxon>
        <taxon>Tetradontoidea</taxon>
        <taxon>Tetraodontidae</taxon>
        <taxon>Takifugu</taxon>
    </lineage>
</organism>
<dbReference type="Gene3D" id="3.40.850.10">
    <property type="entry name" value="Kinesin motor domain"/>
    <property type="match status" value="1"/>
</dbReference>
<name>H2TKL5_TAKRU</name>
<comment type="subunit">
    <text evidence="13">Directly interacts with PRC1 within a complex also containing KIF4A, KIF20A and KIF23; targets to the central spindle. Directly interacts with CIT depending on the activation state of the kinase (stronger interaction with the kinase-dead form); targets to the midbody. Interacts with ARRB2; the interaction is detected in the nucleus upon OR1D2 stimulation. Interacts with AKT1; the interaction is detected in the plasma membrane upon INS stimulation and promotes AKT1 phosphorylation. Interacts with SVIL; at midbody during cytokinesis. Interacts with RADIL (via PDZ domain); recruits RADIL to the microtubule network restricting RADIL from interaction with activated RAP1A.</text>
</comment>
<reference evidence="18" key="3">
    <citation type="submission" date="2025-09" db="UniProtKB">
        <authorList>
            <consortium name="Ensembl"/>
        </authorList>
    </citation>
    <scope>IDENTIFICATION</scope>
</reference>
<dbReference type="GO" id="GO:0043066">
    <property type="term" value="P:negative regulation of apoptotic process"/>
    <property type="evidence" value="ECO:0007669"/>
    <property type="project" value="UniProtKB-ARBA"/>
</dbReference>
<dbReference type="InterPro" id="IPR001752">
    <property type="entry name" value="Kinesin_motor_dom"/>
</dbReference>
<evidence type="ECO:0000259" key="17">
    <source>
        <dbReference type="SMART" id="SM00129"/>
    </source>
</evidence>
<feature type="compositionally biased region" description="Basic residues" evidence="16">
    <location>
        <begin position="82"/>
        <end position="96"/>
    </location>
</feature>
<dbReference type="InterPro" id="IPR008984">
    <property type="entry name" value="SMAD_FHA_dom_sf"/>
</dbReference>
<dbReference type="PRINTS" id="PR00380">
    <property type="entry name" value="KINESINHEAVY"/>
</dbReference>
<keyword evidence="7" id="KW-0547">Nucleotide-binding</keyword>
<evidence type="ECO:0000256" key="15">
    <source>
        <dbReference type="SAM" id="Coils"/>
    </source>
</evidence>
<evidence type="ECO:0000256" key="2">
    <source>
        <dbReference type="ARBA" id="ARBA00004186"/>
    </source>
</evidence>
<accession>H2TKL5</accession>
<evidence type="ECO:0000256" key="3">
    <source>
        <dbReference type="ARBA" id="ARBA00004214"/>
    </source>
</evidence>
<reference evidence="18 19" key="1">
    <citation type="journal article" date="2011" name="Genome Biol. Evol.">
        <title>Integration of the genetic map and genome assembly of fugu facilitates insights into distinct features of genome evolution in teleosts and mammals.</title>
        <authorList>
            <person name="Kai W."/>
            <person name="Kikuchi K."/>
            <person name="Tohari S."/>
            <person name="Chew A.K."/>
            <person name="Tay A."/>
            <person name="Fujiwara A."/>
            <person name="Hosoya S."/>
            <person name="Suetake H."/>
            <person name="Naruse K."/>
            <person name="Brenner S."/>
            <person name="Suzuki Y."/>
            <person name="Venkatesh B."/>
        </authorList>
    </citation>
    <scope>NUCLEOTIDE SEQUENCE [LARGE SCALE GENOMIC DNA]</scope>
</reference>
<feature type="region of interest" description="Disordered" evidence="16">
    <location>
        <begin position="229"/>
        <end position="298"/>
    </location>
</feature>
<dbReference type="CDD" id="cd01365">
    <property type="entry name" value="KISc_KIF1A_KIF1B"/>
    <property type="match status" value="1"/>
</dbReference>
<dbReference type="CDD" id="cd22707">
    <property type="entry name" value="FHA_KIF14"/>
    <property type="match status" value="1"/>
</dbReference>
<feature type="compositionally biased region" description="Low complexity" evidence="16">
    <location>
        <begin position="255"/>
        <end position="272"/>
    </location>
</feature>
<evidence type="ECO:0000256" key="13">
    <source>
        <dbReference type="ARBA" id="ARBA00064520"/>
    </source>
</evidence>
<dbReference type="PANTHER" id="PTHR47117:SF7">
    <property type="entry name" value="KINESIN-LIKE PROTEIN KIF14"/>
    <property type="match status" value="1"/>
</dbReference>
<dbReference type="Pfam" id="PF16183">
    <property type="entry name" value="Kinesin_assoc"/>
    <property type="match status" value="1"/>
</dbReference>
<feature type="region of interest" description="Disordered" evidence="16">
    <location>
        <begin position="15"/>
        <end position="142"/>
    </location>
</feature>
<evidence type="ECO:0000256" key="4">
    <source>
        <dbReference type="ARBA" id="ARBA00022490"/>
    </source>
</evidence>
<dbReference type="HOGENOM" id="CLU_003253_1_0_1"/>
<evidence type="ECO:0000256" key="12">
    <source>
        <dbReference type="ARBA" id="ARBA00023242"/>
    </source>
</evidence>
<dbReference type="Proteomes" id="UP000005226">
    <property type="component" value="Chromosome 20"/>
</dbReference>
<evidence type="ECO:0000256" key="1">
    <source>
        <dbReference type="ARBA" id="ARBA00004123"/>
    </source>
</evidence>
<comment type="subcellular location">
    <subcellularLocation>
        <location evidence="2">Cytoplasm</location>
        <location evidence="2">Cytoskeleton</location>
        <location evidence="2">Spindle</location>
    </subcellularLocation>
    <subcellularLocation>
        <location evidence="3">Midbody</location>
    </subcellularLocation>
    <subcellularLocation>
        <location evidence="1">Nucleus</location>
    </subcellularLocation>
</comment>
<dbReference type="GO" id="GO:0005819">
    <property type="term" value="C:spindle"/>
    <property type="evidence" value="ECO:0007669"/>
    <property type="project" value="UniProtKB-SubCell"/>
</dbReference>
<reference evidence="18" key="2">
    <citation type="submission" date="2025-08" db="UniProtKB">
        <authorList>
            <consortium name="Ensembl"/>
        </authorList>
    </citation>
    <scope>IDENTIFICATION</scope>
</reference>
<keyword evidence="5" id="KW-0597">Phosphoprotein</keyword>
<dbReference type="InterPro" id="IPR036961">
    <property type="entry name" value="Kinesin_motor_dom_sf"/>
</dbReference>
<dbReference type="SUPFAM" id="SSF52540">
    <property type="entry name" value="P-loop containing nucleoside triphosphate hydrolases"/>
    <property type="match status" value="1"/>
</dbReference>
<dbReference type="SUPFAM" id="SSF49879">
    <property type="entry name" value="SMAD/FHA domain"/>
    <property type="match status" value="1"/>
</dbReference>
<dbReference type="InterPro" id="IPR019821">
    <property type="entry name" value="Kinesin_motor_CS"/>
</dbReference>
<dbReference type="FunCoup" id="H2TKL5">
    <property type="interactions" value="373"/>
</dbReference>
<evidence type="ECO:0000256" key="8">
    <source>
        <dbReference type="ARBA" id="ARBA00022840"/>
    </source>
</evidence>
<keyword evidence="19" id="KW-1185">Reference proteome</keyword>
<dbReference type="STRING" id="31033.ENSTRUP00000025219"/>
<dbReference type="FunFam" id="3.40.850.10:FF:000042">
    <property type="entry name" value="Kinesin family member 14"/>
    <property type="match status" value="1"/>
</dbReference>
<dbReference type="GO" id="GO:0008017">
    <property type="term" value="F:microtubule binding"/>
    <property type="evidence" value="ECO:0007669"/>
    <property type="project" value="InterPro"/>
</dbReference>
<dbReference type="Ensembl" id="ENSTRUT00000025322.3">
    <property type="protein sequence ID" value="ENSTRUP00000025219.3"/>
    <property type="gene ID" value="ENSTRUG00000010024.3"/>
</dbReference>
<dbReference type="GeneTree" id="ENSGT00940000156834"/>
<evidence type="ECO:0000256" key="10">
    <source>
        <dbReference type="ARBA" id="ARBA00023175"/>
    </source>
</evidence>
<evidence type="ECO:0000256" key="5">
    <source>
        <dbReference type="ARBA" id="ARBA00022553"/>
    </source>
</evidence>
<feature type="coiled-coil region" evidence="15">
    <location>
        <begin position="878"/>
        <end position="935"/>
    </location>
</feature>
<dbReference type="InterPro" id="IPR032405">
    <property type="entry name" value="Kinesin_assoc"/>
</dbReference>
<dbReference type="GO" id="GO:0005524">
    <property type="term" value="F:ATP binding"/>
    <property type="evidence" value="ECO:0007669"/>
    <property type="project" value="UniProtKB-KW"/>
</dbReference>
<protein>
    <recommendedName>
        <fullName evidence="14">Kinesin-like protein KIF14</fullName>
    </recommendedName>
</protein>
<feature type="region of interest" description="Disordered" evidence="16">
    <location>
        <begin position="170"/>
        <end position="201"/>
    </location>
</feature>
<dbReference type="GO" id="GO:0003777">
    <property type="term" value="F:microtubule motor activity"/>
    <property type="evidence" value="ECO:0007669"/>
    <property type="project" value="InterPro"/>
</dbReference>
<evidence type="ECO:0000256" key="6">
    <source>
        <dbReference type="ARBA" id="ARBA00022701"/>
    </source>
</evidence>
<keyword evidence="12" id="KW-0539">Nucleus</keyword>
<dbReference type="Pfam" id="PF00498">
    <property type="entry name" value="FHA"/>
    <property type="match status" value="1"/>
</dbReference>
<dbReference type="GO" id="GO:0030496">
    <property type="term" value="C:midbody"/>
    <property type="evidence" value="ECO:0007669"/>
    <property type="project" value="UniProtKB-SubCell"/>
</dbReference>
<keyword evidence="4" id="KW-0963">Cytoplasm</keyword>
<evidence type="ECO:0000256" key="7">
    <source>
        <dbReference type="ARBA" id="ARBA00022741"/>
    </source>
</evidence>
<dbReference type="InterPro" id="IPR056523">
    <property type="entry name" value="4HB_KIF14"/>
</dbReference>
<dbReference type="GO" id="GO:0001822">
    <property type="term" value="P:kidney development"/>
    <property type="evidence" value="ECO:0007669"/>
    <property type="project" value="Ensembl"/>
</dbReference>
<dbReference type="GO" id="GO:0007420">
    <property type="term" value="P:brain development"/>
    <property type="evidence" value="ECO:0007669"/>
    <property type="project" value="Ensembl"/>
</dbReference>
<dbReference type="GO" id="GO:0005634">
    <property type="term" value="C:nucleus"/>
    <property type="evidence" value="ECO:0007669"/>
    <property type="project" value="UniProtKB-SubCell"/>
</dbReference>
<dbReference type="InterPro" id="IPR027417">
    <property type="entry name" value="P-loop_NTPase"/>
</dbReference>
<keyword evidence="10" id="KW-0505">Motor protein</keyword>
<dbReference type="GO" id="GO:0005874">
    <property type="term" value="C:microtubule"/>
    <property type="evidence" value="ECO:0007669"/>
    <property type="project" value="UniProtKB-KW"/>
</dbReference>
<feature type="compositionally biased region" description="Basic and acidic residues" evidence="16">
    <location>
        <begin position="25"/>
        <end position="35"/>
    </location>
</feature>
<dbReference type="Pfam" id="PF00225">
    <property type="entry name" value="Kinesin"/>
    <property type="match status" value="1"/>
</dbReference>
<dbReference type="OMA" id="QMTANKI"/>
<feature type="compositionally biased region" description="Polar residues" evidence="16">
    <location>
        <begin position="60"/>
        <end position="79"/>
    </location>
</feature>
<dbReference type="Gene3D" id="2.60.200.20">
    <property type="match status" value="1"/>
</dbReference>
<dbReference type="GO" id="GO:0007018">
    <property type="term" value="P:microtubule-based movement"/>
    <property type="evidence" value="ECO:0007669"/>
    <property type="project" value="InterPro"/>
</dbReference>
<evidence type="ECO:0000256" key="14">
    <source>
        <dbReference type="ARBA" id="ARBA00073220"/>
    </source>
</evidence>
<keyword evidence="11" id="KW-0206">Cytoskeleton</keyword>
<evidence type="ECO:0000256" key="16">
    <source>
        <dbReference type="SAM" id="MobiDB-lite"/>
    </source>
</evidence>
<dbReference type="PANTHER" id="PTHR47117">
    <property type="entry name" value="STAR-RELATED LIPID TRANSFER PROTEIN 9"/>
    <property type="match status" value="1"/>
</dbReference>
<sequence>MSIFSVQARKHTTYYDHLMPTSRTPGKERRMELKSTDGPLGKSQRTSGDSAADASRLSDKSQQINRTYVVSAASKSGSGQHPPHRGRLTLQRRSRRNTGAEAPEKTMTDSSQNSTAAPEKRLTLQRRPGAPSVERRGHVQQDLQQTHKVLSEPNGREPVLFRSVSLKETRKDFENGGRRVHTPSAGRQLESQAQTFKTPTKKTPFERIAAKRDVFEKLAMKGVAKPAAVKAGNVERPKPRAQPSADPPVPAPRLGVVPPGVQKPQAPQAAPASTKLSNPKAESRCSTAAPAPTSKEQILSRPSEVLAKQDSFKMENSAVTVAVRVRPFNAREKTEKAVQVISMNGQETVVQHPDSKQSYSFTYDFSFCSVDESDHHFASQQTVYETLAKPLLLRAFEGFNTCLFAYGQTGSGKSYTMMGFGEEEGVIPRFSEELFSRLASLENEMSYFEVYNEKIHDLLVTRDEPNQRKMPLRVREHPVHGPYVADLSANIVSSYRDIQGWLNLGNKQRATAATGMNDKSSRSHSVFTLVLTQTQTEFVEGEEHEHSITSRINLVDLAGSERSNSAQTSGDRLREGASINKSLLTLGKVISALSEQALTRKKVFTPYRESVLTWLLKESLGGNSKTAMIATLSPAGSNIEESLSTLRYAQQARTIINVAKVNEDTSAKLIRELKAEVEKLRSAQMSSQGIEPERVRLFQQEISTLRNKLCQQEREMVEANRAWRERLEHAEVRKQEETKELQKAGVTLKVDNRLPNLVNLNEDPQLSEMLLYMIKEGRTTVGKLKSNASHDIQLTGALIGDQHCIQGTVSIVPMENAKTFVNGNLISESTVLHHGDRVILGGDHYFRFNHPAEVQSGKRVSCWTGAGEGHKDFEFAKNELLAAQRAQLEAEIEEAHLKAKEEMMQGIQMAKEVAQKELSEQRVLYEDRIQALENELVHSNSLNNRSHMFSFLRGVLARWVDIVHISIVHLQAMEEHHVRQVKIVEALEAEKKKISNELMEMQKRRANCCFFWAAVSPQWDAMKLSLMIEEANKISAKLRKHTVFSRHESSEAENLRQEGLLQVRVQNTKLGISTFWGLDKFQNNMAAMRELEQSISKDDDVFYDPDDEWEQDISVSSASSSFSRRSNHCTWSSLVSVPGLMGAVKPPSTHPTSSDSAVPGICKELIGQSVSRLKGFSRTEESLADRLVSDLNLVYVAVQSISDLYNGLDDDSQENGEILQLKSPFLITSAAFVTTHWLLSVRPTSGLLYTITEELKSQVKRMGGFFQLLIQGCESEITSMVTEAQRKSSQCLDTALLALGHLAAMTGMPLHAVERGAQAAGKVTSPLIPQHILFM</sequence>
<evidence type="ECO:0000313" key="19">
    <source>
        <dbReference type="Proteomes" id="UP000005226"/>
    </source>
</evidence>
<dbReference type="FunFam" id="2.60.200.20:FF:000020">
    <property type="entry name" value="Kinesin family member 14"/>
    <property type="match status" value="1"/>
</dbReference>
<evidence type="ECO:0000256" key="11">
    <source>
        <dbReference type="ARBA" id="ARBA00023212"/>
    </source>
</evidence>
<dbReference type="InterPro" id="IPR000253">
    <property type="entry name" value="FHA_dom"/>
</dbReference>
<dbReference type="InParanoid" id="H2TKL5"/>
<gene>
    <name evidence="18" type="primary">kif14</name>
</gene>
<evidence type="ECO:0000256" key="9">
    <source>
        <dbReference type="ARBA" id="ARBA00023054"/>
    </source>
</evidence>
<evidence type="ECO:0000313" key="18">
    <source>
        <dbReference type="Ensembl" id="ENSTRUP00000025219.3"/>
    </source>
</evidence>
<feature type="domain" description="Kinesin motor" evidence="17">
    <location>
        <begin position="316"/>
        <end position="663"/>
    </location>
</feature>
<keyword evidence="6" id="KW-0493">Microtubule</keyword>
<dbReference type="SMART" id="SM00129">
    <property type="entry name" value="KISc"/>
    <property type="match status" value="1"/>
</dbReference>